<feature type="domain" description="HTH lysR-type" evidence="5">
    <location>
        <begin position="1"/>
        <end position="58"/>
    </location>
</feature>
<dbReference type="PRINTS" id="PR00039">
    <property type="entry name" value="HTHLYSR"/>
</dbReference>
<dbReference type="Gene3D" id="1.10.10.10">
    <property type="entry name" value="Winged helix-like DNA-binding domain superfamily/Winged helix DNA-binding domain"/>
    <property type="match status" value="1"/>
</dbReference>
<dbReference type="GO" id="GO:0003700">
    <property type="term" value="F:DNA-binding transcription factor activity"/>
    <property type="evidence" value="ECO:0007669"/>
    <property type="project" value="InterPro"/>
</dbReference>
<evidence type="ECO:0000256" key="1">
    <source>
        <dbReference type="ARBA" id="ARBA00009437"/>
    </source>
</evidence>
<reference evidence="6 7" key="1">
    <citation type="submission" date="2020-04" db="EMBL/GenBank/DDBJ databases">
        <authorList>
            <person name="Hitch T.C.A."/>
            <person name="Wylensek D."/>
            <person name="Clavel T."/>
        </authorList>
    </citation>
    <scope>NUCLEOTIDE SEQUENCE [LARGE SCALE GENOMIC DNA]</scope>
    <source>
        <strain evidence="6 7">PG-251-APC-1</strain>
    </source>
</reference>
<dbReference type="PANTHER" id="PTHR30126">
    <property type="entry name" value="HTH-TYPE TRANSCRIPTIONAL REGULATOR"/>
    <property type="match status" value="1"/>
</dbReference>
<comment type="caution">
    <text evidence="6">The sequence shown here is derived from an EMBL/GenBank/DDBJ whole genome shotgun (WGS) entry which is preliminary data.</text>
</comment>
<evidence type="ECO:0000313" key="7">
    <source>
        <dbReference type="Proteomes" id="UP000522333"/>
    </source>
</evidence>
<keyword evidence="3" id="KW-0238">DNA-binding</keyword>
<evidence type="ECO:0000259" key="5">
    <source>
        <dbReference type="PROSITE" id="PS50931"/>
    </source>
</evidence>
<dbReference type="Pfam" id="PF00126">
    <property type="entry name" value="HTH_1"/>
    <property type="match status" value="1"/>
</dbReference>
<dbReference type="AlphaFoldDB" id="A0A848C6L1"/>
<keyword evidence="4" id="KW-0804">Transcription</keyword>
<evidence type="ECO:0000256" key="3">
    <source>
        <dbReference type="ARBA" id="ARBA00023125"/>
    </source>
</evidence>
<gene>
    <name evidence="6" type="ORF">HF854_04915</name>
</gene>
<dbReference type="RefSeq" id="WP_168935292.1">
    <property type="nucleotide sequence ID" value="NZ_CAMFBL010000048.1"/>
</dbReference>
<dbReference type="PANTHER" id="PTHR30126:SF5">
    <property type="entry name" value="HTH-TYPE TRANSCRIPTIONAL ACTIVATOR CMPR"/>
    <property type="match status" value="1"/>
</dbReference>
<dbReference type="SUPFAM" id="SSF46785">
    <property type="entry name" value="Winged helix' DNA-binding domain"/>
    <property type="match status" value="1"/>
</dbReference>
<dbReference type="Pfam" id="PF03466">
    <property type="entry name" value="LysR_substrate"/>
    <property type="match status" value="1"/>
</dbReference>
<dbReference type="SUPFAM" id="SSF53850">
    <property type="entry name" value="Periplasmic binding protein-like II"/>
    <property type="match status" value="1"/>
</dbReference>
<accession>A0A848C6L1</accession>
<dbReference type="Gene3D" id="3.40.190.10">
    <property type="entry name" value="Periplasmic binding protein-like II"/>
    <property type="match status" value="2"/>
</dbReference>
<dbReference type="EMBL" id="JABAFY010000012">
    <property type="protein sequence ID" value="NME51881.1"/>
    <property type="molecule type" value="Genomic_DNA"/>
</dbReference>
<dbReference type="CDD" id="cd05466">
    <property type="entry name" value="PBP2_LTTR_substrate"/>
    <property type="match status" value="1"/>
</dbReference>
<sequence length="296" mass="33131">MDTRSIVVIKTILEEGSFQKAAQRLNCSQSTVTFQVRQLENELSVRLFERLGRRMVFTPAGKSILPHMEAILHSMQAITACNDPASLHGELRVAVAESLLSYKLHALLGDFVERAPAVKLQLHSLNCHDIREGILSGQYDLGVYYDVGGHPHTLEVLPLGQAKGIIVASPLLAPGLRDFDTPHQRKETSFIINEPRSIYRERMEAHLRARDILFRNTIELWSLESIKKTVAANLGVSFLPTFAVEQELATGSLIELPVRMSGCIVQAICVWHKNRESTPAMRLFRDLLQASALFPM</sequence>
<protein>
    <submittedName>
        <fullName evidence="6">LysR family transcriptional regulator</fullName>
    </submittedName>
</protein>
<proteinExistence type="inferred from homology"/>
<dbReference type="InterPro" id="IPR036388">
    <property type="entry name" value="WH-like_DNA-bd_sf"/>
</dbReference>
<dbReference type="PROSITE" id="PS50931">
    <property type="entry name" value="HTH_LYSR"/>
    <property type="match status" value="1"/>
</dbReference>
<evidence type="ECO:0000313" key="6">
    <source>
        <dbReference type="EMBL" id="NME51881.1"/>
    </source>
</evidence>
<dbReference type="InterPro" id="IPR005119">
    <property type="entry name" value="LysR_subst-bd"/>
</dbReference>
<dbReference type="GO" id="GO:0000976">
    <property type="term" value="F:transcription cis-regulatory region binding"/>
    <property type="evidence" value="ECO:0007669"/>
    <property type="project" value="TreeGrafter"/>
</dbReference>
<keyword evidence="2" id="KW-0805">Transcription regulation</keyword>
<dbReference type="Proteomes" id="UP000522333">
    <property type="component" value="Unassembled WGS sequence"/>
</dbReference>
<dbReference type="InterPro" id="IPR036390">
    <property type="entry name" value="WH_DNA-bd_sf"/>
</dbReference>
<dbReference type="FunFam" id="1.10.10.10:FF:000001">
    <property type="entry name" value="LysR family transcriptional regulator"/>
    <property type="match status" value="1"/>
</dbReference>
<evidence type="ECO:0000256" key="4">
    <source>
        <dbReference type="ARBA" id="ARBA00023163"/>
    </source>
</evidence>
<evidence type="ECO:0000256" key="2">
    <source>
        <dbReference type="ARBA" id="ARBA00023015"/>
    </source>
</evidence>
<name>A0A848C6L1_9BACT</name>
<comment type="similarity">
    <text evidence="1">Belongs to the LysR transcriptional regulatory family.</text>
</comment>
<dbReference type="InterPro" id="IPR000847">
    <property type="entry name" value="LysR_HTH_N"/>
</dbReference>
<organism evidence="6 7">
    <name type="scientific">Desulfovibrio piger</name>
    <dbReference type="NCBI Taxonomy" id="901"/>
    <lineage>
        <taxon>Bacteria</taxon>
        <taxon>Pseudomonadati</taxon>
        <taxon>Thermodesulfobacteriota</taxon>
        <taxon>Desulfovibrionia</taxon>
        <taxon>Desulfovibrionales</taxon>
        <taxon>Desulfovibrionaceae</taxon>
        <taxon>Desulfovibrio</taxon>
    </lineage>
</organism>